<dbReference type="Pfam" id="PF00128">
    <property type="entry name" value="Alpha-amylase"/>
    <property type="match status" value="1"/>
</dbReference>
<reference evidence="2 3" key="1">
    <citation type="submission" date="2019-07" db="EMBL/GenBank/DDBJ databases">
        <title>Whole genome shotgun sequence of Segetibacter aerophilus NBRC 106135.</title>
        <authorList>
            <person name="Hosoyama A."/>
            <person name="Uohara A."/>
            <person name="Ohji S."/>
            <person name="Ichikawa N."/>
        </authorList>
    </citation>
    <scope>NUCLEOTIDE SEQUENCE [LARGE SCALE GENOMIC DNA]</scope>
    <source>
        <strain evidence="2 3">NBRC 106135</strain>
    </source>
</reference>
<name>A0A512BB15_9BACT</name>
<dbReference type="NCBIfam" id="TIGR02401">
    <property type="entry name" value="trehalose_TreY"/>
    <property type="match status" value="1"/>
</dbReference>
<dbReference type="InterPro" id="IPR006047">
    <property type="entry name" value="GH13_cat_dom"/>
</dbReference>
<organism evidence="2 3">
    <name type="scientific">Segetibacter aerophilus</name>
    <dbReference type="NCBI Taxonomy" id="670293"/>
    <lineage>
        <taxon>Bacteria</taxon>
        <taxon>Pseudomonadati</taxon>
        <taxon>Bacteroidota</taxon>
        <taxon>Chitinophagia</taxon>
        <taxon>Chitinophagales</taxon>
        <taxon>Chitinophagaceae</taxon>
        <taxon>Segetibacter</taxon>
    </lineage>
</organism>
<dbReference type="Gene3D" id="3.30.1590.10">
    <property type="entry name" value="Maltooligosyl trehalose synthase, domain 2"/>
    <property type="match status" value="1"/>
</dbReference>
<protein>
    <submittedName>
        <fullName evidence="2">Malto-oligosyltrehalose synthase</fullName>
    </submittedName>
</protein>
<dbReference type="PANTHER" id="PTHR10357">
    <property type="entry name" value="ALPHA-AMYLASE FAMILY MEMBER"/>
    <property type="match status" value="1"/>
</dbReference>
<sequence length="906" mass="105272">MNNPVSTYRIQFHKDFTFSDFEKIIPYLIKLGVGTIYASPIFEATPGSVHGYDGVNPHKINPEIGTEEQLLSISQRLKEAGIKWLQDIVPNHMAFDPNNPWLKDVLEKGQKSVYASFFDVPWTGKIYHGKIMIPFLGNPLQEVIKNGELTIDFEEPRFVLKYYDSTYPLRLRSYITILQTGDGEPNQAIQQLLDQVKDIQRSEEPEAYKETLHEFQLQLSALTKSNTTKGYLESCLQKINEDHELIKQIADEQVYQLVNWQKTDQKINFRRFFTVNGLICLNMQDNDVFLYYHKYIKELLDKGVFQGLRIDHIDGLFDPTLYLQQLRELAGEETYIVVEKILEPGEGLPDYWPIEGNTGYDFLGIVNNAFTNKTSEKQFTEYYEDLVKDDRSIHQQLHDKKSYILHENMGGELSNLHHLFEDMNLVEDNELSNVAPEVLKEAIGEFLIQCPVYRYYGNKLPLDQTEAGDVQDILNRIKQNKPELAPAIPLLETALLHKPKEGDKAYNARALRFYQRCMQFTGPLMAKGAEDTLMYTYNRFIGHNEVGDSPDAFGDSPEEFHQKMLDRQEKWRLSMNGTSTHDTKRGEDVRARLNVLTDLPDEWFAVVKEWQELNKELKEQEAPDANDEYLIYQTLVGAYPMPTQGDDDFKNRVQEYLQKALREAKTHSNWTTPNEEYETAAKNFAVNLLQQNKPFWKRFEQFHKKVSDFGVVNSLAQVVVKFTAPGVPDVYQGTELWDFSLVDPDNRRPVDYELRQQLMNELEAQANDEHENLMSHLWENRYSAKIKLWLTHQLLNDRKENKEFFEKAEYIPLTVLGEFASNVLAYARRYQNEWYVVAVPLHLAALSKEQQQEILSIDWKDTRVALPAGAPATYQHLFSKVNRTHEQEITIKDIFKSLPLAVLKLK</sequence>
<dbReference type="PANTHER" id="PTHR10357:SF216">
    <property type="entry name" value="MALTOOLIGOSYL TREHALOSE SYNTHASE-RELATED"/>
    <property type="match status" value="1"/>
</dbReference>
<dbReference type="GO" id="GO:0005992">
    <property type="term" value="P:trehalose biosynthetic process"/>
    <property type="evidence" value="ECO:0007669"/>
    <property type="project" value="TreeGrafter"/>
</dbReference>
<proteinExistence type="predicted"/>
<dbReference type="InterPro" id="IPR017853">
    <property type="entry name" value="GH"/>
</dbReference>
<dbReference type="SMART" id="SM00642">
    <property type="entry name" value="Aamy"/>
    <property type="match status" value="1"/>
</dbReference>
<keyword evidence="3" id="KW-1185">Reference proteome</keyword>
<dbReference type="RefSeq" id="WP_218029119.1">
    <property type="nucleotide sequence ID" value="NZ_BJYT01000005.1"/>
</dbReference>
<dbReference type="CDD" id="cd11336">
    <property type="entry name" value="AmyAc_MTSase"/>
    <property type="match status" value="1"/>
</dbReference>
<evidence type="ECO:0000313" key="2">
    <source>
        <dbReference type="EMBL" id="GEO09174.1"/>
    </source>
</evidence>
<dbReference type="Gene3D" id="3.20.20.80">
    <property type="entry name" value="Glycosidases"/>
    <property type="match status" value="3"/>
</dbReference>
<comment type="caution">
    <text evidence="2">The sequence shown here is derived from an EMBL/GenBank/DDBJ whole genome shotgun (WGS) entry which is preliminary data.</text>
</comment>
<dbReference type="AlphaFoldDB" id="A0A512BB15"/>
<evidence type="ECO:0000313" key="3">
    <source>
        <dbReference type="Proteomes" id="UP000321513"/>
    </source>
</evidence>
<feature type="domain" description="Glycosyl hydrolase family 13 catalytic" evidence="1">
    <location>
        <begin position="18"/>
        <end position="785"/>
    </location>
</feature>
<gene>
    <name evidence="2" type="ORF">SAE01_16700</name>
</gene>
<accession>A0A512BB15</accession>
<dbReference type="InterPro" id="IPR012767">
    <property type="entry name" value="Trehalose_TreY"/>
</dbReference>
<dbReference type="EMBL" id="BJYT01000005">
    <property type="protein sequence ID" value="GEO09174.1"/>
    <property type="molecule type" value="Genomic_DNA"/>
</dbReference>
<dbReference type="GO" id="GO:0047470">
    <property type="term" value="F:(1,4)-alpha-D-glucan 1-alpha-D-glucosylmutase activity"/>
    <property type="evidence" value="ECO:0007669"/>
    <property type="project" value="TreeGrafter"/>
</dbReference>
<dbReference type="GO" id="GO:0030980">
    <property type="term" value="P:alpha-glucan catabolic process"/>
    <property type="evidence" value="ECO:0007669"/>
    <property type="project" value="TreeGrafter"/>
</dbReference>
<dbReference type="SUPFAM" id="SSF51445">
    <property type="entry name" value="(Trans)glycosidases"/>
    <property type="match status" value="1"/>
</dbReference>
<dbReference type="Proteomes" id="UP000321513">
    <property type="component" value="Unassembled WGS sequence"/>
</dbReference>
<evidence type="ECO:0000259" key="1">
    <source>
        <dbReference type="SMART" id="SM00642"/>
    </source>
</evidence>